<dbReference type="InterPro" id="IPR003593">
    <property type="entry name" value="AAA+_ATPase"/>
</dbReference>
<name>A0A0D3HP51_9ORYZ</name>
<dbReference type="Pfam" id="PF18052">
    <property type="entry name" value="Rx_N"/>
    <property type="match status" value="2"/>
</dbReference>
<dbReference type="EnsemblPlants" id="OBART11G20320.1">
    <property type="protein sequence ID" value="OBART11G20320.1"/>
    <property type="gene ID" value="OBART11G20320"/>
</dbReference>
<evidence type="ECO:0000256" key="1">
    <source>
        <dbReference type="ARBA" id="ARBA00008894"/>
    </source>
</evidence>
<dbReference type="Pfam" id="PF23559">
    <property type="entry name" value="WHD_DRP"/>
    <property type="match status" value="1"/>
</dbReference>
<dbReference type="GO" id="GO:0043531">
    <property type="term" value="F:ADP binding"/>
    <property type="evidence" value="ECO:0007669"/>
    <property type="project" value="InterPro"/>
</dbReference>
<dbReference type="SUPFAM" id="SSF52540">
    <property type="entry name" value="P-loop containing nucleoside triphosphate hydrolases"/>
    <property type="match status" value="2"/>
</dbReference>
<protein>
    <recommendedName>
        <fullName evidence="8">AAA+ ATPase domain-containing protein</fullName>
    </recommendedName>
</protein>
<dbReference type="STRING" id="65489.A0A0D3HP51"/>
<dbReference type="Gramene" id="OBART11G20320.1">
    <property type="protein sequence ID" value="OBART11G20320.1"/>
    <property type="gene ID" value="OBART11G20320"/>
</dbReference>
<dbReference type="FunFam" id="3.40.50.300:FF:001091">
    <property type="entry name" value="Probable disease resistance protein At1g61300"/>
    <property type="match status" value="1"/>
</dbReference>
<evidence type="ECO:0000256" key="5">
    <source>
        <dbReference type="ARBA" id="ARBA00022821"/>
    </source>
</evidence>
<feature type="domain" description="AAA+ ATPase" evidence="8">
    <location>
        <begin position="261"/>
        <end position="413"/>
    </location>
</feature>
<evidence type="ECO:0000259" key="8">
    <source>
        <dbReference type="SMART" id="SM00382"/>
    </source>
</evidence>
<dbReference type="CDD" id="cd14798">
    <property type="entry name" value="RX-CC_like"/>
    <property type="match status" value="2"/>
</dbReference>
<keyword evidence="3" id="KW-0677">Repeat</keyword>
<dbReference type="InterPro" id="IPR058922">
    <property type="entry name" value="WHD_DRP"/>
</dbReference>
<keyword evidence="5" id="KW-0611">Plant defense</keyword>
<evidence type="ECO:0000256" key="4">
    <source>
        <dbReference type="ARBA" id="ARBA00022741"/>
    </source>
</evidence>
<organism evidence="9">
    <name type="scientific">Oryza barthii</name>
    <dbReference type="NCBI Taxonomy" id="65489"/>
    <lineage>
        <taxon>Eukaryota</taxon>
        <taxon>Viridiplantae</taxon>
        <taxon>Streptophyta</taxon>
        <taxon>Embryophyta</taxon>
        <taxon>Tracheophyta</taxon>
        <taxon>Spermatophyta</taxon>
        <taxon>Magnoliopsida</taxon>
        <taxon>Liliopsida</taxon>
        <taxon>Poales</taxon>
        <taxon>Poaceae</taxon>
        <taxon>BOP clade</taxon>
        <taxon>Oryzoideae</taxon>
        <taxon>Oryzeae</taxon>
        <taxon>Oryzinae</taxon>
        <taxon>Oryza</taxon>
    </lineage>
</organism>
<dbReference type="GO" id="GO:0009626">
    <property type="term" value="P:plant-type hypersensitive response"/>
    <property type="evidence" value="ECO:0007669"/>
    <property type="project" value="UniProtKB-ARBA"/>
</dbReference>
<dbReference type="InterPro" id="IPR032675">
    <property type="entry name" value="LRR_dom_sf"/>
</dbReference>
<dbReference type="PaxDb" id="65489-OBART11G20320.1"/>
<dbReference type="Gene3D" id="3.40.50.300">
    <property type="entry name" value="P-loop containing nucleotide triphosphate hydrolases"/>
    <property type="match status" value="2"/>
</dbReference>
<dbReference type="InterPro" id="IPR036388">
    <property type="entry name" value="WH-like_DNA-bd_sf"/>
</dbReference>
<dbReference type="InterPro" id="IPR027417">
    <property type="entry name" value="P-loop_NTPase"/>
</dbReference>
<dbReference type="Gene3D" id="1.10.8.430">
    <property type="entry name" value="Helical domain of apoptotic protease-activating factors"/>
    <property type="match status" value="1"/>
</dbReference>
<evidence type="ECO:0000256" key="6">
    <source>
        <dbReference type="ARBA" id="ARBA00023054"/>
    </source>
</evidence>
<dbReference type="SUPFAM" id="SSF52058">
    <property type="entry name" value="L domain-like"/>
    <property type="match status" value="2"/>
</dbReference>
<reference evidence="9" key="2">
    <citation type="submission" date="2015-03" db="UniProtKB">
        <authorList>
            <consortium name="EnsemblPlants"/>
        </authorList>
    </citation>
    <scope>IDENTIFICATION</scope>
</reference>
<evidence type="ECO:0000256" key="7">
    <source>
        <dbReference type="SAM" id="Coils"/>
    </source>
</evidence>
<dbReference type="PANTHER" id="PTHR19338:SF64">
    <property type="entry name" value="AAA+ ATPASE DOMAIN-CONTAINING PROTEIN"/>
    <property type="match status" value="1"/>
</dbReference>
<keyword evidence="10" id="KW-1185">Reference proteome</keyword>
<dbReference type="InterPro" id="IPR002182">
    <property type="entry name" value="NB-ARC"/>
</dbReference>
<keyword evidence="2" id="KW-0433">Leucine-rich repeat</keyword>
<sequence>MASAADVLLQAGAAMAATVPAAAGPDDLTAREAAAEGSDLSLPPRRHLAIAWVADLLSSRIGQEMEGNGIMVSAATGAMNSLLAKLAALLEEDYQMHKGMKREIAFLKDELSSMNALLERLADTEAALDPQTKEWRSQVREMSYDIEDCIDEYMRQLRHGQPQRPGGNGIMGFFHGYVQKVKDLVGRHEIAEQIQELKARIVEAGHRRKRYKLDSAVNCKSNHVVPIDRRLPALFAELDALVGIDRPRDEIIKLLDDGEQRMKVVSIVGSGGLGKTTLANQVYQKIGEQFDCKAFVSLSQHPDMEMIFQTILYQVNDEVGRIRSGDKEQVISELRAFLKNKRYFIVIDDIWSAQAWNTIRYSLLENNCGSRILVTTRIGTVAKSCSSPCLNLVYELRVLSENDSKRLFFRRIFGSEDKCPHQLKDIAVEIVRKCGGLPLAIISMASLLTTKSYVRAEWFKVRDSIGSGIEKNSDVEEMNMILSLSYYDLPHHLRTCLLYLSMFPEDYVVNRDYLVRRWVAEGFIKANGGRTFEEEGECYFNELINRSMIQPVHTLYDGRVYSCKVHDMILDLIISKATEENFVTIVTDRKQMLVSKDKVHRLSFDNYGQEDVTLYSMVTTHVRSLNIFRYSEQMPPLSNFPALRMLDLDGNNNLESSYLEDIGKLFQLRYLRIRASNISLPDQIGELQFLVILDLLNCIGISKLPASIGKLRHLKCLVVHRVELPDGVGNLQDLEYMSLVVVDYSTSVSSLQELGSLTKLRTLGLDWRIGDFHKEKLTYADNFVSSLGKLGRSNLQYLTLISPWSLDFLLDSWSPPPHLLQRLGITGWYLSRIPVWMASLADLTYLDIEVKVRQETLQILGNFPALQFLELYSNAADYGDRWLTVSNGGFRCLQKFKFVHWMNLMFEEGAMPMLETLEFQIIAHEARAESGFGPPDLGICHLSALRNLIVNIYCECARVEDVEALEAAIWIAVSMLPNHPTPTLHRFREAEMAKTVLRCYTLMSCFLLAISQTASVAGSIAGRFMVISDHLKPTTLRQQRCILTLLLHATFPKKSSPAPLIAHEPDSRTRSWPWNNRRTPHEMERIMVSAATGVMNSLLTKLTVLLGEEYKLQKRVKRGIEYLKDELSSMNALLEKLADMDVLDPQMKDWRNQMREMAYDIEDCIDRYMLQLHDEPDKRAGMKGLFRNTIKKVKKLGARHEIGKQIKELRTHIDEASQRRYRYKLDAILDSCSTCAVETIDPRLSALYVEESSLVGIDGPMNELIKLVDDGEQSLKVVSIVGFGGLGKTTLAKQVYKKVGEQFDFQAFVPVSQKPDVQKIFRNILSQIKDLGNESREVGWLIDELRIFLKDKRMYPEDCQINVDQLLRRWRAEGFIKAVEENFVTVVSDPNILVSQDKIRRLLLVYCGRENVMTMPSMASANVRSLGIFGYSEQMLPISDLHALRVLDIDAGNKMMEICDIRKLLQLRYLRILAPTHLPEQIGELQFLETLDLFDTCGIVKLPASIVKLRQLKCLSADCAMLPDGVGNMQALEELSVVIVDESSMNFLQELGSLIKLRRLGLRCVTSLTIRIQQVTQETLEILGDFSALLSLTLTSEDETTERLSVYSNKFGCLKYLHLGYLANGVMFHAGAMPKLETIDFMIKAHSSQSACGHQNLGIHHLSALKVLNVNIDYDCEEAMVEEVEALEAAIKNEASLLPNCSSQHIDRISRQVEMVTEGWLEGDDVMMEQQDEMPSPQLLELQSAD</sequence>
<keyword evidence="6 7" id="KW-0175">Coiled coil</keyword>
<dbReference type="GO" id="GO:0042742">
    <property type="term" value="P:defense response to bacterium"/>
    <property type="evidence" value="ECO:0007669"/>
    <property type="project" value="UniProtKB-ARBA"/>
</dbReference>
<evidence type="ECO:0000313" key="10">
    <source>
        <dbReference type="Proteomes" id="UP000026960"/>
    </source>
</evidence>
<feature type="coiled-coil region" evidence="7">
    <location>
        <begin position="97"/>
        <end position="124"/>
    </location>
</feature>
<evidence type="ECO:0000313" key="9">
    <source>
        <dbReference type="EnsemblPlants" id="OBART11G20320.1"/>
    </source>
</evidence>
<dbReference type="InterPro" id="IPR055414">
    <property type="entry name" value="LRR_R13L4/SHOC2-like"/>
</dbReference>
<dbReference type="Gene3D" id="3.80.10.10">
    <property type="entry name" value="Ribonuclease Inhibitor"/>
    <property type="match status" value="2"/>
</dbReference>
<dbReference type="InterPro" id="IPR041118">
    <property type="entry name" value="Rx_N"/>
</dbReference>
<dbReference type="HOGENOM" id="CLU_000837_21_2_1"/>
<comment type="similarity">
    <text evidence="1">Belongs to the disease resistance NB-LRR family.</text>
</comment>
<evidence type="ECO:0000256" key="2">
    <source>
        <dbReference type="ARBA" id="ARBA00022614"/>
    </source>
</evidence>
<dbReference type="Proteomes" id="UP000026960">
    <property type="component" value="Chromosome 11"/>
</dbReference>
<dbReference type="PANTHER" id="PTHR19338">
    <property type="entry name" value="TRANSLOCASE OF INNER MITOCHONDRIAL MEMBRANE 13 HOMOLOG"/>
    <property type="match status" value="1"/>
</dbReference>
<dbReference type="InterPro" id="IPR038005">
    <property type="entry name" value="RX-like_CC"/>
</dbReference>
<dbReference type="Gene3D" id="1.20.5.4130">
    <property type="match status" value="2"/>
</dbReference>
<reference evidence="9" key="1">
    <citation type="journal article" date="2009" name="Rice">
        <title>De Novo Next Generation Sequencing of Plant Genomes.</title>
        <authorList>
            <person name="Rounsley S."/>
            <person name="Marri P.R."/>
            <person name="Yu Y."/>
            <person name="He R."/>
            <person name="Sisneros N."/>
            <person name="Goicoechea J.L."/>
            <person name="Lee S.J."/>
            <person name="Angelova A."/>
            <person name="Kudrna D."/>
            <person name="Luo M."/>
            <person name="Affourtit J."/>
            <person name="Desany B."/>
            <person name="Knight J."/>
            <person name="Niazi F."/>
            <person name="Egholm M."/>
            <person name="Wing R.A."/>
        </authorList>
    </citation>
    <scope>NUCLEOTIDE SEQUENCE [LARGE SCALE GENOMIC DNA]</scope>
    <source>
        <strain evidence="9">cv. IRGC 105608</strain>
    </source>
</reference>
<dbReference type="FunFam" id="1.10.10.10:FF:000322">
    <property type="entry name" value="Probable disease resistance protein At1g63360"/>
    <property type="match status" value="1"/>
</dbReference>
<proteinExistence type="inferred from homology"/>
<feature type="domain" description="AAA+ ATPase" evidence="8">
    <location>
        <begin position="1274"/>
        <end position="1404"/>
    </location>
</feature>
<accession>A0A0D3HP51</accession>
<dbReference type="SMART" id="SM00382">
    <property type="entry name" value="AAA"/>
    <property type="match status" value="2"/>
</dbReference>
<dbReference type="Gene3D" id="1.10.10.10">
    <property type="entry name" value="Winged helix-like DNA-binding domain superfamily/Winged helix DNA-binding domain"/>
    <property type="match status" value="1"/>
</dbReference>
<dbReference type="GO" id="GO:0002758">
    <property type="term" value="P:innate immune response-activating signaling pathway"/>
    <property type="evidence" value="ECO:0007669"/>
    <property type="project" value="UniProtKB-ARBA"/>
</dbReference>
<keyword evidence="4" id="KW-0547">Nucleotide-binding</keyword>
<dbReference type="InterPro" id="IPR042197">
    <property type="entry name" value="Apaf_helical"/>
</dbReference>
<dbReference type="Pfam" id="PF23598">
    <property type="entry name" value="LRR_14"/>
    <property type="match status" value="2"/>
</dbReference>
<evidence type="ECO:0000256" key="3">
    <source>
        <dbReference type="ARBA" id="ARBA00022737"/>
    </source>
</evidence>
<dbReference type="eggNOG" id="KOG4658">
    <property type="taxonomic scope" value="Eukaryota"/>
</dbReference>
<dbReference type="PRINTS" id="PR00364">
    <property type="entry name" value="DISEASERSIST"/>
</dbReference>
<dbReference type="Pfam" id="PF00931">
    <property type="entry name" value="NB-ARC"/>
    <property type="match status" value="2"/>
</dbReference>